<sequence>MEGETRMWWWWRAGVAVVAEARGCGGGQGLWGRSVAEEPKSEGQLAPAPPCPPSPLLAHQVSRPSLPRPPHFLSTMPPSSLSSHATPRRGTPGTPPWRSRLGAAGGRQPSDCPRHASLSRRFGRQPRQQPGPGAAREALTGSPPSAPHVLRGDPLTGTVSPAPENADHMMRWTPRV</sequence>
<proteinExistence type="predicted"/>
<feature type="compositionally biased region" description="Polar residues" evidence="1">
    <location>
        <begin position="76"/>
        <end position="85"/>
    </location>
</feature>
<evidence type="ECO:0000313" key="3">
    <source>
        <dbReference type="Proteomes" id="UP000324222"/>
    </source>
</evidence>
<feature type="compositionally biased region" description="Low complexity" evidence="1">
    <location>
        <begin position="125"/>
        <end position="136"/>
    </location>
</feature>
<feature type="region of interest" description="Disordered" evidence="1">
    <location>
        <begin position="30"/>
        <end position="176"/>
    </location>
</feature>
<gene>
    <name evidence="2" type="ORF">E2C01_029339</name>
</gene>
<reference evidence="2 3" key="1">
    <citation type="submission" date="2019-05" db="EMBL/GenBank/DDBJ databases">
        <title>Another draft genome of Portunus trituberculatus and its Hox gene families provides insights of decapod evolution.</title>
        <authorList>
            <person name="Jeong J.-H."/>
            <person name="Song I."/>
            <person name="Kim S."/>
            <person name="Choi T."/>
            <person name="Kim D."/>
            <person name="Ryu S."/>
            <person name="Kim W."/>
        </authorList>
    </citation>
    <scope>NUCLEOTIDE SEQUENCE [LARGE SCALE GENOMIC DNA]</scope>
    <source>
        <tissue evidence="2">Muscle</tissue>
    </source>
</reference>
<name>A0A5B7EP01_PORTR</name>
<evidence type="ECO:0000256" key="1">
    <source>
        <dbReference type="SAM" id="MobiDB-lite"/>
    </source>
</evidence>
<dbReference type="Proteomes" id="UP000324222">
    <property type="component" value="Unassembled WGS sequence"/>
</dbReference>
<dbReference type="AlphaFoldDB" id="A0A5B7EP01"/>
<evidence type="ECO:0000313" key="2">
    <source>
        <dbReference type="EMBL" id="MPC35902.1"/>
    </source>
</evidence>
<accession>A0A5B7EP01</accession>
<organism evidence="2 3">
    <name type="scientific">Portunus trituberculatus</name>
    <name type="common">Swimming crab</name>
    <name type="synonym">Neptunus trituberculatus</name>
    <dbReference type="NCBI Taxonomy" id="210409"/>
    <lineage>
        <taxon>Eukaryota</taxon>
        <taxon>Metazoa</taxon>
        <taxon>Ecdysozoa</taxon>
        <taxon>Arthropoda</taxon>
        <taxon>Crustacea</taxon>
        <taxon>Multicrustacea</taxon>
        <taxon>Malacostraca</taxon>
        <taxon>Eumalacostraca</taxon>
        <taxon>Eucarida</taxon>
        <taxon>Decapoda</taxon>
        <taxon>Pleocyemata</taxon>
        <taxon>Brachyura</taxon>
        <taxon>Eubrachyura</taxon>
        <taxon>Portunoidea</taxon>
        <taxon>Portunidae</taxon>
        <taxon>Portuninae</taxon>
        <taxon>Portunus</taxon>
    </lineage>
</organism>
<protein>
    <submittedName>
        <fullName evidence="2">Uncharacterized protein</fullName>
    </submittedName>
</protein>
<comment type="caution">
    <text evidence="2">The sequence shown here is derived from an EMBL/GenBank/DDBJ whole genome shotgun (WGS) entry which is preliminary data.</text>
</comment>
<dbReference type="EMBL" id="VSRR010003374">
    <property type="protein sequence ID" value="MPC35902.1"/>
    <property type="molecule type" value="Genomic_DNA"/>
</dbReference>
<keyword evidence="3" id="KW-1185">Reference proteome</keyword>